<dbReference type="VEuPathDB" id="FungiDB:TRICI_003123"/>
<feature type="domain" description="DhaL" evidence="13">
    <location>
        <begin position="385"/>
        <end position="588"/>
    </location>
</feature>
<feature type="binding site" evidence="12">
    <location>
        <position position="114"/>
    </location>
    <ligand>
        <name>substrate</name>
    </ligand>
</feature>
<dbReference type="PROSITE" id="PS51480">
    <property type="entry name" value="DHAL"/>
    <property type="match status" value="1"/>
</dbReference>
<dbReference type="PROSITE" id="PS51481">
    <property type="entry name" value="DHAK"/>
    <property type="match status" value="1"/>
</dbReference>
<feature type="binding site" evidence="12">
    <location>
        <position position="109"/>
    </location>
    <ligand>
        <name>substrate</name>
    </ligand>
</feature>
<dbReference type="Pfam" id="PF02734">
    <property type="entry name" value="Dak2"/>
    <property type="match status" value="1"/>
</dbReference>
<dbReference type="SUPFAM" id="SSF101473">
    <property type="entry name" value="DhaL-like"/>
    <property type="match status" value="1"/>
</dbReference>
<evidence type="ECO:0000259" key="13">
    <source>
        <dbReference type="PROSITE" id="PS51480"/>
    </source>
</evidence>
<evidence type="ECO:0000256" key="3">
    <source>
        <dbReference type="ARBA" id="ARBA00008757"/>
    </source>
</evidence>
<dbReference type="UniPathway" id="UPA00617">
    <property type="reaction ID" value="UER00669"/>
</dbReference>
<evidence type="ECO:0000313" key="16">
    <source>
        <dbReference type="Proteomes" id="UP000761534"/>
    </source>
</evidence>
<dbReference type="InterPro" id="IPR004006">
    <property type="entry name" value="DhaK_dom"/>
</dbReference>
<feature type="active site" description="Tele-hemiaminal-histidine intermediate" evidence="11">
    <location>
        <position position="223"/>
    </location>
</feature>
<keyword evidence="7" id="KW-0319">Glycerol metabolism</keyword>
<dbReference type="GO" id="GO:0005524">
    <property type="term" value="F:ATP binding"/>
    <property type="evidence" value="ECO:0007669"/>
    <property type="project" value="UniProtKB-KW"/>
</dbReference>
<dbReference type="GO" id="GO:0019588">
    <property type="term" value="P:anaerobic glycerol catabolic process"/>
    <property type="evidence" value="ECO:0007669"/>
    <property type="project" value="UniProtKB-UniPathway"/>
</dbReference>
<protein>
    <submittedName>
        <fullName evidence="15">Uncharacterized protein</fullName>
    </submittedName>
</protein>
<evidence type="ECO:0000256" key="6">
    <source>
        <dbReference type="ARBA" id="ARBA00022777"/>
    </source>
</evidence>
<dbReference type="OrthoDB" id="1724672at2759"/>
<evidence type="ECO:0000259" key="14">
    <source>
        <dbReference type="PROSITE" id="PS51481"/>
    </source>
</evidence>
<keyword evidence="6" id="KW-0418">Kinase</keyword>
<keyword evidence="4" id="KW-0808">Transferase</keyword>
<dbReference type="InterPro" id="IPR036117">
    <property type="entry name" value="DhaL_dom_sf"/>
</dbReference>
<dbReference type="EMBL" id="SWFS01000221">
    <property type="protein sequence ID" value="KAA8913692.1"/>
    <property type="molecule type" value="Genomic_DNA"/>
</dbReference>
<comment type="similarity">
    <text evidence="3">Belongs to the dihydroxyacetone kinase (DAK) family.</text>
</comment>
<keyword evidence="8" id="KW-0067">ATP-binding</keyword>
<dbReference type="GO" id="GO:0004371">
    <property type="term" value="F:glycerone kinase activity"/>
    <property type="evidence" value="ECO:0007669"/>
    <property type="project" value="UniProtKB-EC"/>
</dbReference>
<dbReference type="Proteomes" id="UP000761534">
    <property type="component" value="Unassembled WGS sequence"/>
</dbReference>
<dbReference type="PANTHER" id="PTHR28629:SF4">
    <property type="entry name" value="TRIOKINASE_FMN CYCLASE"/>
    <property type="match status" value="1"/>
</dbReference>
<comment type="caution">
    <text evidence="15">The sequence shown here is derived from an EMBL/GenBank/DDBJ whole genome shotgun (WGS) entry which is preliminary data.</text>
</comment>
<evidence type="ECO:0000256" key="11">
    <source>
        <dbReference type="PIRSR" id="PIRSR612734-1"/>
    </source>
</evidence>
<reference evidence="15" key="1">
    <citation type="journal article" date="2019" name="G3 (Bethesda)">
        <title>Genome Assemblies of Two Rare Opportunistic Yeast Pathogens: Diutina rugosa (syn. Candida rugosa) and Trichomonascus ciferrii (syn. Candida ciferrii).</title>
        <authorList>
            <person name="Mixao V."/>
            <person name="Saus E."/>
            <person name="Hansen A.P."/>
            <person name="Lass-Florl C."/>
            <person name="Gabaldon T."/>
        </authorList>
    </citation>
    <scope>NUCLEOTIDE SEQUENCE</scope>
    <source>
        <strain evidence="15">CBS 4856</strain>
    </source>
</reference>
<comment type="catalytic activity">
    <reaction evidence="10">
        <text>dihydroxyacetone + ATP = dihydroxyacetone phosphate + ADP + H(+)</text>
        <dbReference type="Rhea" id="RHEA:15773"/>
        <dbReference type="ChEBI" id="CHEBI:15378"/>
        <dbReference type="ChEBI" id="CHEBI:16016"/>
        <dbReference type="ChEBI" id="CHEBI:30616"/>
        <dbReference type="ChEBI" id="CHEBI:57642"/>
        <dbReference type="ChEBI" id="CHEBI:456216"/>
        <dbReference type="EC" id="2.7.1.29"/>
    </reaction>
</comment>
<comment type="function">
    <text evidence="1">Catalyzes both the phosphorylation of dihydroxyacetone and of glyceraldehyde.</text>
</comment>
<evidence type="ECO:0000256" key="4">
    <source>
        <dbReference type="ARBA" id="ARBA00022679"/>
    </source>
</evidence>
<accession>A0A642V4R3</accession>
<dbReference type="InterPro" id="IPR012734">
    <property type="entry name" value="DhaK_ATP"/>
</dbReference>
<keyword evidence="16" id="KW-1185">Reference proteome</keyword>
<dbReference type="SMART" id="SM01120">
    <property type="entry name" value="Dak2"/>
    <property type="match status" value="1"/>
</dbReference>
<dbReference type="GO" id="GO:0050354">
    <property type="term" value="F:triokinase activity"/>
    <property type="evidence" value="ECO:0007669"/>
    <property type="project" value="UniProtKB-EC"/>
</dbReference>
<evidence type="ECO:0000256" key="10">
    <source>
        <dbReference type="ARBA" id="ARBA00048898"/>
    </source>
</evidence>
<dbReference type="SUPFAM" id="SSF82549">
    <property type="entry name" value="DAK1/DegV-like"/>
    <property type="match status" value="1"/>
</dbReference>
<evidence type="ECO:0000256" key="9">
    <source>
        <dbReference type="ARBA" id="ARBA00047974"/>
    </source>
</evidence>
<dbReference type="Gene3D" id="3.40.50.10440">
    <property type="entry name" value="Dihydroxyacetone kinase, domain 1"/>
    <property type="match status" value="1"/>
</dbReference>
<dbReference type="FunFam" id="3.40.50.10440:FF:000001">
    <property type="entry name" value="Dihydroxyacetone kinase, DhaK subunit"/>
    <property type="match status" value="1"/>
</dbReference>
<sequence>MSYKQFDSSGDIVLPALKGLCRSSPWLSLIESERVVYRTASGANSGYEPKVTIVAGGGSGHEPTHAGFVGDGLIDAAVAGTIFASPSTKQIYAGLKAVESPKGSLIIVKNYTGDVIHFGLAAERAKAQGGKNEVIIVQDDVAVGRTQGGLVGRRALAGTVLVHKIAGAAAAKGLELNQVADIARSVVGNLVTIAASLDHCNVPGRQFETNLKADEFEIGMGIHNEPGIKKGSPIPSIPQLVSELLPMLLSQEDSDRAFVPFNKSDDVVLLINNLGGVSNLELSYAAEVTTEQLHEKYGIVPKRTVVGTYITALNGPGFSITLLNASRAGSNVLELFDAPAKATGWNHGSTAASDWAPVEKGEVPTTSGPETIKHETPSGVKANADLISAMLTAGVQSVMKEEPRITKYDTVAGDGDCGETLNDGGNAILKALKEGSIRLSDGVNGIADIADLVEDSMGGTSGGLYCIFLSALAKGVRDTGSSALDEKTLATASKAALESLFNYTKARKGDRTLVDALQPFVETLNSGKGFAAAVKAAVDGADSTRKLEAKFGRASYVSKDELKQFDNEGGLPDPGAIGLGALLSGLLSAYEA</sequence>
<evidence type="ECO:0000256" key="12">
    <source>
        <dbReference type="PIRSR" id="PIRSR612734-2"/>
    </source>
</evidence>
<evidence type="ECO:0000256" key="7">
    <source>
        <dbReference type="ARBA" id="ARBA00022798"/>
    </source>
</evidence>
<feature type="binding site" evidence="12">
    <location>
        <begin position="58"/>
        <end position="61"/>
    </location>
    <ligand>
        <name>substrate</name>
    </ligand>
</feature>
<proteinExistence type="inferred from homology"/>
<dbReference type="Pfam" id="PF02733">
    <property type="entry name" value="Dak1"/>
    <property type="match status" value="1"/>
</dbReference>
<dbReference type="AlphaFoldDB" id="A0A642V4R3"/>
<name>A0A642V4R3_9ASCO</name>
<feature type="domain" description="DhaK" evidence="14">
    <location>
        <begin position="8"/>
        <end position="345"/>
    </location>
</feature>
<dbReference type="InterPro" id="IPR050861">
    <property type="entry name" value="Dihydroxyacetone_Kinase"/>
</dbReference>
<evidence type="ECO:0000256" key="1">
    <source>
        <dbReference type="ARBA" id="ARBA00003264"/>
    </source>
</evidence>
<dbReference type="InterPro" id="IPR004007">
    <property type="entry name" value="DhaL_dom"/>
</dbReference>
<comment type="pathway">
    <text evidence="2">Polyol metabolism; glycerol fermentation; glycerone phosphate from glycerol (oxidative route): step 2/2.</text>
</comment>
<organism evidence="15 16">
    <name type="scientific">Trichomonascus ciferrii</name>
    <dbReference type="NCBI Taxonomy" id="44093"/>
    <lineage>
        <taxon>Eukaryota</taxon>
        <taxon>Fungi</taxon>
        <taxon>Dikarya</taxon>
        <taxon>Ascomycota</taxon>
        <taxon>Saccharomycotina</taxon>
        <taxon>Dipodascomycetes</taxon>
        <taxon>Dipodascales</taxon>
        <taxon>Trichomonascaceae</taxon>
        <taxon>Trichomonascus</taxon>
        <taxon>Trichomonascus ciferrii complex</taxon>
    </lineage>
</organism>
<evidence type="ECO:0000256" key="5">
    <source>
        <dbReference type="ARBA" id="ARBA00022741"/>
    </source>
</evidence>
<evidence type="ECO:0000256" key="8">
    <source>
        <dbReference type="ARBA" id="ARBA00022840"/>
    </source>
</evidence>
<keyword evidence="5" id="KW-0547">Nucleotide-binding</keyword>
<dbReference type="GO" id="GO:0061610">
    <property type="term" value="P:glycerol to glycerone phosphate metabolic process"/>
    <property type="evidence" value="ECO:0007669"/>
    <property type="project" value="UniProtKB-ARBA"/>
</dbReference>
<dbReference type="NCBIfam" id="TIGR02361">
    <property type="entry name" value="dak_ATP"/>
    <property type="match status" value="1"/>
</dbReference>
<dbReference type="Gene3D" id="1.25.40.340">
    <property type="match status" value="1"/>
</dbReference>
<evidence type="ECO:0000256" key="2">
    <source>
        <dbReference type="ARBA" id="ARBA00004778"/>
    </source>
</evidence>
<comment type="catalytic activity">
    <reaction evidence="9">
        <text>D-glyceraldehyde + ATP = D-glyceraldehyde 3-phosphate + ADP + H(+)</text>
        <dbReference type="Rhea" id="RHEA:13941"/>
        <dbReference type="ChEBI" id="CHEBI:15378"/>
        <dbReference type="ChEBI" id="CHEBI:17378"/>
        <dbReference type="ChEBI" id="CHEBI:30616"/>
        <dbReference type="ChEBI" id="CHEBI:59776"/>
        <dbReference type="ChEBI" id="CHEBI:456216"/>
        <dbReference type="EC" id="2.7.1.28"/>
    </reaction>
</comment>
<dbReference type="PANTHER" id="PTHR28629">
    <property type="entry name" value="TRIOKINASE/FMN CYCLASE"/>
    <property type="match status" value="1"/>
</dbReference>
<dbReference type="FunFam" id="3.30.1180.20:FF:000001">
    <property type="entry name" value="Dihydroxyacetone kinase 1"/>
    <property type="match status" value="1"/>
</dbReference>
<evidence type="ECO:0000313" key="15">
    <source>
        <dbReference type="EMBL" id="KAA8913692.1"/>
    </source>
</evidence>
<dbReference type="Gene3D" id="3.30.1180.20">
    <property type="entry name" value="Dihydroxyacetone kinase, domain 2"/>
    <property type="match status" value="1"/>
</dbReference>
<dbReference type="FunFam" id="1.25.40.340:FF:000001">
    <property type="entry name" value="Dihydroxyacetone kinase 1"/>
    <property type="match status" value="1"/>
</dbReference>
<dbReference type="GO" id="GO:0005829">
    <property type="term" value="C:cytosol"/>
    <property type="evidence" value="ECO:0007669"/>
    <property type="project" value="TreeGrafter"/>
</dbReference>
<gene>
    <name evidence="15" type="ORF">TRICI_003123</name>
</gene>